<evidence type="ECO:0000313" key="2">
    <source>
        <dbReference type="EMBL" id="NIE44504.1"/>
    </source>
</evidence>
<keyword evidence="1" id="KW-0812">Transmembrane</keyword>
<evidence type="ECO:0000256" key="1">
    <source>
        <dbReference type="SAM" id="Phobius"/>
    </source>
</evidence>
<accession>A0A6G5A0L2</accession>
<organism evidence="2">
    <name type="scientific">Rhipicephalus microplus</name>
    <name type="common">Cattle tick</name>
    <name type="synonym">Boophilus microplus</name>
    <dbReference type="NCBI Taxonomy" id="6941"/>
    <lineage>
        <taxon>Eukaryota</taxon>
        <taxon>Metazoa</taxon>
        <taxon>Ecdysozoa</taxon>
        <taxon>Arthropoda</taxon>
        <taxon>Chelicerata</taxon>
        <taxon>Arachnida</taxon>
        <taxon>Acari</taxon>
        <taxon>Parasitiformes</taxon>
        <taxon>Ixodida</taxon>
        <taxon>Ixodoidea</taxon>
        <taxon>Ixodidae</taxon>
        <taxon>Rhipicephalinae</taxon>
        <taxon>Rhipicephalus</taxon>
        <taxon>Boophilus</taxon>
    </lineage>
</organism>
<name>A0A6G5A0L2_RHIMP</name>
<reference evidence="2" key="1">
    <citation type="submission" date="2020-03" db="EMBL/GenBank/DDBJ databases">
        <title>A transcriptome and proteome of the tick Rhipicephalus microplus shaped by the genetic composition of its hosts and developmental stage.</title>
        <authorList>
            <person name="Garcia G.R."/>
            <person name="Ribeiro J.M.C."/>
            <person name="Maruyama S.R."/>
            <person name="Gardinasse L.G."/>
            <person name="Nelson K."/>
            <person name="Ferreira B.R."/>
            <person name="Andrade T.G."/>
            <person name="Santos I.K.F.M."/>
        </authorList>
    </citation>
    <scope>NUCLEOTIDE SEQUENCE</scope>
    <source>
        <strain evidence="2">NSGR</strain>
        <tissue evidence="2">Salivary glands</tissue>
    </source>
</reference>
<keyword evidence="1" id="KW-0472">Membrane</keyword>
<dbReference type="EMBL" id="GIKN01002231">
    <property type="protein sequence ID" value="NIE44504.1"/>
    <property type="molecule type" value="Transcribed_RNA"/>
</dbReference>
<keyword evidence="1" id="KW-1133">Transmembrane helix</keyword>
<protein>
    <submittedName>
        <fullName evidence="2">Putative secreted protein</fullName>
    </submittedName>
</protein>
<feature type="transmembrane region" description="Helical" evidence="1">
    <location>
        <begin position="6"/>
        <end position="22"/>
    </location>
</feature>
<sequence length="74" mass="8767">MVFGFPVIYIVNILFFINHFYAMQPHQAAAKSCNGKERVKPGRAFYLQTENEQNKINCIIVFKYVEIKRSCHRR</sequence>
<dbReference type="AlphaFoldDB" id="A0A6G5A0L2"/>
<proteinExistence type="predicted"/>